<protein>
    <submittedName>
        <fullName evidence="1">GTF3C3</fullName>
    </submittedName>
</protein>
<keyword evidence="2" id="KW-1185">Reference proteome</keyword>
<dbReference type="AlphaFoldDB" id="A0A7J7K5I5"/>
<dbReference type="PANTHER" id="PTHR23082:SF0">
    <property type="entry name" value="GENERAL TRANSCRIPTION FACTOR 3C POLYPEPTIDE 3"/>
    <property type="match status" value="1"/>
</dbReference>
<dbReference type="SUPFAM" id="SSF48452">
    <property type="entry name" value="TPR-like"/>
    <property type="match status" value="1"/>
</dbReference>
<evidence type="ECO:0000313" key="2">
    <source>
        <dbReference type="Proteomes" id="UP000593567"/>
    </source>
</evidence>
<dbReference type="InterPro" id="IPR011990">
    <property type="entry name" value="TPR-like_helical_dom_sf"/>
</dbReference>
<name>A0A7J7K5I5_BUGNE</name>
<proteinExistence type="predicted"/>
<dbReference type="OrthoDB" id="151490at2759"/>
<evidence type="ECO:0000313" key="1">
    <source>
        <dbReference type="EMBL" id="KAF6033435.1"/>
    </source>
</evidence>
<accession>A0A7J7K5I5</accession>
<dbReference type="PANTHER" id="PTHR23082">
    <property type="entry name" value="TRANSCRIPTION INITIATION FACTOR IIIC TFIIIC , POLYPEPTIDE 3-RELATED"/>
    <property type="match status" value="1"/>
</dbReference>
<dbReference type="EMBL" id="VXIV02001338">
    <property type="protein sequence ID" value="KAF6033435.1"/>
    <property type="molecule type" value="Genomic_DNA"/>
</dbReference>
<organism evidence="1 2">
    <name type="scientific">Bugula neritina</name>
    <name type="common">Brown bryozoan</name>
    <name type="synonym">Sertularia neritina</name>
    <dbReference type="NCBI Taxonomy" id="10212"/>
    <lineage>
        <taxon>Eukaryota</taxon>
        <taxon>Metazoa</taxon>
        <taxon>Spiralia</taxon>
        <taxon>Lophotrochozoa</taxon>
        <taxon>Bryozoa</taxon>
        <taxon>Gymnolaemata</taxon>
        <taxon>Cheilostomatida</taxon>
        <taxon>Flustrina</taxon>
        <taxon>Buguloidea</taxon>
        <taxon>Bugulidae</taxon>
        <taxon>Bugula</taxon>
    </lineage>
</organism>
<dbReference type="GO" id="GO:0006383">
    <property type="term" value="P:transcription by RNA polymerase III"/>
    <property type="evidence" value="ECO:0007669"/>
    <property type="project" value="InterPro"/>
</dbReference>
<reference evidence="1" key="1">
    <citation type="submission" date="2020-06" db="EMBL/GenBank/DDBJ databases">
        <title>Draft genome of Bugula neritina, a colonial animal packing powerful symbionts and potential medicines.</title>
        <authorList>
            <person name="Rayko M."/>
        </authorList>
    </citation>
    <scope>NUCLEOTIDE SEQUENCE [LARGE SCALE GENOMIC DNA]</scope>
    <source>
        <strain evidence="1">Kwan_BN1</strain>
    </source>
</reference>
<sequence>MKIADAGLGDRVNQVANIFSMITSITPRDMRFARFSERQLRKYPNSAVLSIAHGCGSIIYTSYRAAINQFMNAYRQLEDSPILNLLIGVCFLHIVCMKFTSQRATLAAQGVCFLNKYLKLRGECQESFYNIGRAMQQLSINSAAVYYYKKCLETQPCLDGDDFDLRKDAAFNLSLIYKASGSEELASHIIQTHCVI</sequence>
<comment type="caution">
    <text evidence="1">The sequence shown here is derived from an EMBL/GenBank/DDBJ whole genome shotgun (WGS) entry which is preliminary data.</text>
</comment>
<dbReference type="GO" id="GO:0000127">
    <property type="term" value="C:transcription factor TFIIIC complex"/>
    <property type="evidence" value="ECO:0007669"/>
    <property type="project" value="TreeGrafter"/>
</dbReference>
<dbReference type="Gene3D" id="1.25.40.10">
    <property type="entry name" value="Tetratricopeptide repeat domain"/>
    <property type="match status" value="1"/>
</dbReference>
<dbReference type="Proteomes" id="UP000593567">
    <property type="component" value="Unassembled WGS sequence"/>
</dbReference>
<dbReference type="InterPro" id="IPR039340">
    <property type="entry name" value="Tfc4/TFIIIC-102/Sfc4"/>
</dbReference>
<gene>
    <name evidence="1" type="ORF">EB796_008256</name>
</gene>